<proteinExistence type="predicted"/>
<dbReference type="InterPro" id="IPR027417">
    <property type="entry name" value="P-loop_NTPase"/>
</dbReference>
<dbReference type="Gene3D" id="1.20.1560.10">
    <property type="entry name" value="ABC transporter type 1, transmembrane domain"/>
    <property type="match status" value="1"/>
</dbReference>
<evidence type="ECO:0000256" key="3">
    <source>
        <dbReference type="ARBA" id="ARBA00022692"/>
    </source>
</evidence>
<feature type="compositionally biased region" description="Basic residues" evidence="8">
    <location>
        <begin position="614"/>
        <end position="623"/>
    </location>
</feature>
<keyword evidence="13" id="KW-1185">Reference proteome</keyword>
<evidence type="ECO:0000256" key="4">
    <source>
        <dbReference type="ARBA" id="ARBA00022741"/>
    </source>
</evidence>
<dbReference type="PROSITE" id="PS50929">
    <property type="entry name" value="ABC_TM1F"/>
    <property type="match status" value="1"/>
</dbReference>
<dbReference type="Gene3D" id="3.40.50.300">
    <property type="entry name" value="P-loop containing nucleotide triphosphate hydrolases"/>
    <property type="match status" value="1"/>
</dbReference>
<evidence type="ECO:0000256" key="7">
    <source>
        <dbReference type="ARBA" id="ARBA00023136"/>
    </source>
</evidence>
<dbReference type="InterPro" id="IPR011527">
    <property type="entry name" value="ABC1_TM_dom"/>
</dbReference>
<dbReference type="CDD" id="cd03223">
    <property type="entry name" value="ABCD_peroxisomal_ALDP"/>
    <property type="match status" value="1"/>
</dbReference>
<dbReference type="GO" id="GO:0005524">
    <property type="term" value="F:ATP binding"/>
    <property type="evidence" value="ECO:0007669"/>
    <property type="project" value="UniProtKB-KW"/>
</dbReference>
<keyword evidence="6 9" id="KW-1133">Transmembrane helix</keyword>
<dbReference type="InterPro" id="IPR036640">
    <property type="entry name" value="ABC1_TM_sf"/>
</dbReference>
<evidence type="ECO:0000313" key="12">
    <source>
        <dbReference type="EMBL" id="MCW8087199.1"/>
    </source>
</evidence>
<dbReference type="PROSITE" id="PS50893">
    <property type="entry name" value="ABC_TRANSPORTER_2"/>
    <property type="match status" value="1"/>
</dbReference>
<dbReference type="RefSeq" id="WP_301591369.1">
    <property type="nucleotide sequence ID" value="NZ_JAPFQI010000014.1"/>
</dbReference>
<dbReference type="SUPFAM" id="SSF90123">
    <property type="entry name" value="ABC transporter transmembrane region"/>
    <property type="match status" value="1"/>
</dbReference>
<evidence type="ECO:0000256" key="6">
    <source>
        <dbReference type="ARBA" id="ARBA00022989"/>
    </source>
</evidence>
<name>A0ABT3NYF0_9PROT</name>
<feature type="transmembrane region" description="Helical" evidence="9">
    <location>
        <begin position="207"/>
        <end position="227"/>
    </location>
</feature>
<evidence type="ECO:0000256" key="2">
    <source>
        <dbReference type="ARBA" id="ARBA00022448"/>
    </source>
</evidence>
<dbReference type="InterPro" id="IPR025662">
    <property type="entry name" value="Sigma_54_int_dom_ATP-bd_1"/>
</dbReference>
<dbReference type="Proteomes" id="UP001526430">
    <property type="component" value="Unassembled WGS sequence"/>
</dbReference>
<dbReference type="SMART" id="SM00382">
    <property type="entry name" value="AAA"/>
    <property type="match status" value="1"/>
</dbReference>
<evidence type="ECO:0000256" key="8">
    <source>
        <dbReference type="SAM" id="MobiDB-lite"/>
    </source>
</evidence>
<organism evidence="12 13">
    <name type="scientific">Sabulicella glaciei</name>
    <dbReference type="NCBI Taxonomy" id="2984948"/>
    <lineage>
        <taxon>Bacteria</taxon>
        <taxon>Pseudomonadati</taxon>
        <taxon>Pseudomonadota</taxon>
        <taxon>Alphaproteobacteria</taxon>
        <taxon>Acetobacterales</taxon>
        <taxon>Acetobacteraceae</taxon>
        <taxon>Sabulicella</taxon>
    </lineage>
</organism>
<evidence type="ECO:0000256" key="1">
    <source>
        <dbReference type="ARBA" id="ARBA00004651"/>
    </source>
</evidence>
<dbReference type="InterPro" id="IPR003439">
    <property type="entry name" value="ABC_transporter-like_ATP-bd"/>
</dbReference>
<accession>A0ABT3NYF0</accession>
<feature type="transmembrane region" description="Helical" evidence="9">
    <location>
        <begin position="88"/>
        <end position="110"/>
    </location>
</feature>
<keyword evidence="5 12" id="KW-0067">ATP-binding</keyword>
<dbReference type="EMBL" id="JAPFQI010000014">
    <property type="protein sequence ID" value="MCW8087199.1"/>
    <property type="molecule type" value="Genomic_DNA"/>
</dbReference>
<protein>
    <submittedName>
        <fullName evidence="12">ABC transporter ATP-binding protein/permease</fullName>
    </submittedName>
</protein>
<dbReference type="SUPFAM" id="SSF52540">
    <property type="entry name" value="P-loop containing nucleoside triphosphate hydrolases"/>
    <property type="match status" value="1"/>
</dbReference>
<dbReference type="PROSITE" id="PS00675">
    <property type="entry name" value="SIGMA54_INTERACT_1"/>
    <property type="match status" value="1"/>
</dbReference>
<evidence type="ECO:0000259" key="11">
    <source>
        <dbReference type="PROSITE" id="PS50929"/>
    </source>
</evidence>
<feature type="transmembrane region" description="Helical" evidence="9">
    <location>
        <begin position="292"/>
        <end position="316"/>
    </location>
</feature>
<dbReference type="InterPro" id="IPR050835">
    <property type="entry name" value="ABC_transporter_sub-D"/>
</dbReference>
<comment type="caution">
    <text evidence="12">The sequence shown here is derived from an EMBL/GenBank/DDBJ whole genome shotgun (WGS) entry which is preliminary data.</text>
</comment>
<dbReference type="Pfam" id="PF06472">
    <property type="entry name" value="ABC_membrane_2"/>
    <property type="match status" value="1"/>
</dbReference>
<evidence type="ECO:0000259" key="10">
    <source>
        <dbReference type="PROSITE" id="PS50893"/>
    </source>
</evidence>
<evidence type="ECO:0000313" key="13">
    <source>
        <dbReference type="Proteomes" id="UP001526430"/>
    </source>
</evidence>
<dbReference type="PANTHER" id="PTHR11384">
    <property type="entry name" value="ATP-BINDING CASSETTE, SUB-FAMILY D MEMBER"/>
    <property type="match status" value="1"/>
</dbReference>
<dbReference type="PANTHER" id="PTHR11384:SF59">
    <property type="entry name" value="LYSOSOMAL COBALAMIN TRANSPORTER ABCD4"/>
    <property type="match status" value="1"/>
</dbReference>
<comment type="subcellular location">
    <subcellularLocation>
        <location evidence="1">Cell membrane</location>
        <topology evidence="1">Multi-pass membrane protein</topology>
    </subcellularLocation>
</comment>
<gene>
    <name evidence="12" type="ORF">OF850_16315</name>
</gene>
<dbReference type="InterPro" id="IPR017871">
    <property type="entry name" value="ABC_transporter-like_CS"/>
</dbReference>
<keyword evidence="4" id="KW-0547">Nucleotide-binding</keyword>
<dbReference type="InterPro" id="IPR003593">
    <property type="entry name" value="AAA+_ATPase"/>
</dbReference>
<feature type="domain" description="ABC transporter" evidence="10">
    <location>
        <begin position="391"/>
        <end position="611"/>
    </location>
</feature>
<feature type="domain" description="ABC transmembrane type-1" evidence="11">
    <location>
        <begin position="52"/>
        <end position="351"/>
    </location>
</feature>
<reference evidence="12 13" key="1">
    <citation type="submission" date="2022-10" db="EMBL/GenBank/DDBJ databases">
        <title>Roseococcus glaciei nov., sp. nov., isolated from glacier.</title>
        <authorList>
            <person name="Liu Q."/>
            <person name="Xin Y.-H."/>
        </authorList>
    </citation>
    <scope>NUCLEOTIDE SEQUENCE [LARGE SCALE GENOMIC DNA]</scope>
    <source>
        <strain evidence="12 13">MDT2-1-1</strain>
    </source>
</reference>
<keyword evidence="3 9" id="KW-0812">Transmembrane</keyword>
<feature type="transmembrane region" description="Helical" evidence="9">
    <location>
        <begin position="164"/>
        <end position="187"/>
    </location>
</feature>
<feature type="transmembrane region" description="Helical" evidence="9">
    <location>
        <begin position="49"/>
        <end position="68"/>
    </location>
</feature>
<feature type="region of interest" description="Disordered" evidence="8">
    <location>
        <begin position="586"/>
        <end position="623"/>
    </location>
</feature>
<evidence type="ECO:0000256" key="9">
    <source>
        <dbReference type="SAM" id="Phobius"/>
    </source>
</evidence>
<dbReference type="PROSITE" id="PS00211">
    <property type="entry name" value="ABC_TRANSPORTER_1"/>
    <property type="match status" value="1"/>
</dbReference>
<evidence type="ECO:0000256" key="5">
    <source>
        <dbReference type="ARBA" id="ARBA00022840"/>
    </source>
</evidence>
<dbReference type="Pfam" id="PF00005">
    <property type="entry name" value="ABC_tran"/>
    <property type="match status" value="1"/>
</dbReference>
<keyword evidence="7 9" id="KW-0472">Membrane</keyword>
<sequence length="623" mass="69611">MSETRAQAEKDETKAGALPEAELVKRPMAAFWKLTKAWLTAPDRGNARWLILALVLLTVGQVAVQIRLNIWNRDFFNALENRDFAAFRWQMVVFLMLAVGAMAVAVYQLYTKQLIQLAWREWLTKRILESWLHEGRQYQLEMAGASADNPDQRIAEDIRVSVDLAVDFVGGLLTCSMMLAAFVGILWTISGPLHLGFVGIDASIPGYMVWAALTYAIIGTTLTLVVGRPMVGHNFARVAAEADFRFGLTRARESGEGIALIRGEVDERRGLERLFGNVRGAVRRLMRSQRNLMYLTSGYHSLAMIFPTIVASPAYFSGAITLGGLMQIGAAFGQVQSSLSWLVDSFPRIAEWRAAVNRMVNFREVLDELDALVADPSQPTITVTEGDPDTLVFKGIEVAFANGTTVIQDATAEIHSGERVLIQGESGTGKSTLFRVIGGLWPWGAGEIVTPPRETMMFMPQRPYLPLGTLKESLSYPAGPDKYPDEECHKALERVGLVRLPERLHDEERWDRVLSLGEQQRLAFARLLLHRPAWIFMDEATAALDERNQDAMMQMVLDELPESALVSIGHRPGLEAFHTRTLKLQKAEGGARLTRPPRPPRQQPRWKIPGLKNPLKRRPRVPV</sequence>
<keyword evidence="2" id="KW-0813">Transport</keyword>